<keyword evidence="4" id="KW-0479">Metal-binding</keyword>
<dbReference type="InterPro" id="IPR007197">
    <property type="entry name" value="rSAM"/>
</dbReference>
<evidence type="ECO:0000259" key="7">
    <source>
        <dbReference type="PROSITE" id="PS51918"/>
    </source>
</evidence>
<evidence type="ECO:0000256" key="3">
    <source>
        <dbReference type="ARBA" id="ARBA00022691"/>
    </source>
</evidence>
<keyword evidence="3" id="KW-0949">S-adenosyl-L-methionine</keyword>
<sequence length="310" mass="35122">MHHKLSTFLKSTYGEKIYRLSLTSGCSCPNRDGSIIMPNGERSFHGCTFCSEGGSGDFAVPVTGIGVNELNEQFERAKDKVRQKTDANKFIAYFQSFTNTYGDVNRLKELYSAVIKREDVVALSLGTRPDCIGRDVLDMLKELNQIKPVWVELGLQTIHEKSAISINRGYELKVFEDAYKRLKEAGIVVIVHVILGLFGETKEDMLETVRFLSGLTPVLDGIKLQNLQLLKGTQLYRQYLEMSEDERPSFMDMEEYTDLVAECIALLPEETVIHRMTGDGPRKLLVEPLWSLDKKRVLNTLTRKCKGILE</sequence>
<dbReference type="InterPro" id="IPR006638">
    <property type="entry name" value="Elp3/MiaA/NifB-like_rSAM"/>
</dbReference>
<dbReference type="GO" id="GO:0003824">
    <property type="term" value="F:catalytic activity"/>
    <property type="evidence" value="ECO:0007669"/>
    <property type="project" value="InterPro"/>
</dbReference>
<dbReference type="PANTHER" id="PTHR11135">
    <property type="entry name" value="HISTONE ACETYLTRANSFERASE-RELATED"/>
    <property type="match status" value="1"/>
</dbReference>
<evidence type="ECO:0000256" key="6">
    <source>
        <dbReference type="ARBA" id="ARBA00023014"/>
    </source>
</evidence>
<dbReference type="GO" id="GO:0046872">
    <property type="term" value="F:metal ion binding"/>
    <property type="evidence" value="ECO:0007669"/>
    <property type="project" value="UniProtKB-KW"/>
</dbReference>
<dbReference type="SFLD" id="SFLDG01086">
    <property type="entry name" value="elongater_protein-like"/>
    <property type="match status" value="1"/>
</dbReference>
<evidence type="ECO:0000256" key="4">
    <source>
        <dbReference type="ARBA" id="ARBA00022723"/>
    </source>
</evidence>
<dbReference type="OrthoDB" id="9801689at2"/>
<evidence type="ECO:0000313" key="8">
    <source>
        <dbReference type="EMBL" id="SFQ40526.1"/>
    </source>
</evidence>
<dbReference type="Pfam" id="PF04055">
    <property type="entry name" value="Radical_SAM"/>
    <property type="match status" value="1"/>
</dbReference>
<dbReference type="InterPro" id="IPR058240">
    <property type="entry name" value="rSAM_sf"/>
</dbReference>
<evidence type="ECO:0000313" key="9">
    <source>
        <dbReference type="Proteomes" id="UP000182624"/>
    </source>
</evidence>
<dbReference type="SFLD" id="SFLDG01091">
    <property type="entry name" value="uncharacterized_CHP01210-like"/>
    <property type="match status" value="1"/>
</dbReference>
<dbReference type="InterPro" id="IPR005911">
    <property type="entry name" value="YhcC-like"/>
</dbReference>
<protein>
    <recommendedName>
        <fullName evidence="7">Radical SAM core domain-containing protein</fullName>
    </recommendedName>
</protein>
<name>A0A1I5Y8J9_9FIRM</name>
<dbReference type="InterPro" id="IPR032432">
    <property type="entry name" value="Radical_SAM_C"/>
</dbReference>
<dbReference type="CDD" id="cd01335">
    <property type="entry name" value="Radical_SAM"/>
    <property type="match status" value="1"/>
</dbReference>
<dbReference type="AlphaFoldDB" id="A0A1I5Y8J9"/>
<keyword evidence="6" id="KW-0411">Iron-sulfur</keyword>
<feature type="domain" description="Radical SAM core" evidence="7">
    <location>
        <begin position="12"/>
        <end position="269"/>
    </location>
</feature>
<proteinExistence type="predicted"/>
<keyword evidence="2" id="KW-0004">4Fe-4S</keyword>
<evidence type="ECO:0000256" key="1">
    <source>
        <dbReference type="ARBA" id="ARBA00001966"/>
    </source>
</evidence>
<dbReference type="PANTHER" id="PTHR11135:SF1">
    <property type="entry name" value="PROTEIN YHCC"/>
    <property type="match status" value="1"/>
</dbReference>
<dbReference type="InterPro" id="IPR023404">
    <property type="entry name" value="rSAM_horseshoe"/>
</dbReference>
<keyword evidence="5" id="KW-0408">Iron</keyword>
<accession>A0A1I5Y8J9</accession>
<dbReference type="SFLD" id="SFLDS00029">
    <property type="entry name" value="Radical_SAM"/>
    <property type="match status" value="1"/>
</dbReference>
<keyword evidence="9" id="KW-1185">Reference proteome</keyword>
<dbReference type="SMART" id="SM00729">
    <property type="entry name" value="Elp3"/>
    <property type="match status" value="1"/>
</dbReference>
<dbReference type="EMBL" id="FOXO01000042">
    <property type="protein sequence ID" value="SFQ40526.1"/>
    <property type="molecule type" value="Genomic_DNA"/>
</dbReference>
<dbReference type="NCBIfam" id="TIGR01212">
    <property type="entry name" value="TIGR01212 family radical SAM protein"/>
    <property type="match status" value="1"/>
</dbReference>
<dbReference type="InterPro" id="IPR039661">
    <property type="entry name" value="ELP3"/>
</dbReference>
<dbReference type="RefSeq" id="WP_074891772.1">
    <property type="nucleotide sequence ID" value="NZ_FOXO01000042.1"/>
</dbReference>
<organism evidence="8 9">
    <name type="scientific">Butyrivibrio proteoclasticus</name>
    <dbReference type="NCBI Taxonomy" id="43305"/>
    <lineage>
        <taxon>Bacteria</taxon>
        <taxon>Bacillati</taxon>
        <taxon>Bacillota</taxon>
        <taxon>Clostridia</taxon>
        <taxon>Lachnospirales</taxon>
        <taxon>Lachnospiraceae</taxon>
        <taxon>Butyrivibrio</taxon>
    </lineage>
</organism>
<dbReference type="SUPFAM" id="SSF102114">
    <property type="entry name" value="Radical SAM enzymes"/>
    <property type="match status" value="1"/>
</dbReference>
<reference evidence="9" key="1">
    <citation type="submission" date="2016-10" db="EMBL/GenBank/DDBJ databases">
        <authorList>
            <person name="Varghese N."/>
            <person name="Submissions S."/>
        </authorList>
    </citation>
    <scope>NUCLEOTIDE SEQUENCE [LARGE SCALE GENOMIC DNA]</scope>
    <source>
        <strain evidence="9">P18</strain>
    </source>
</reference>
<dbReference type="PROSITE" id="PS51918">
    <property type="entry name" value="RADICAL_SAM"/>
    <property type="match status" value="1"/>
</dbReference>
<gene>
    <name evidence="8" type="ORF">SAMN04487928_14214</name>
</gene>
<dbReference type="Gene3D" id="3.80.30.20">
    <property type="entry name" value="tm_1862 like domain"/>
    <property type="match status" value="1"/>
</dbReference>
<evidence type="ECO:0000256" key="2">
    <source>
        <dbReference type="ARBA" id="ARBA00022485"/>
    </source>
</evidence>
<dbReference type="GO" id="GO:0051539">
    <property type="term" value="F:4 iron, 4 sulfur cluster binding"/>
    <property type="evidence" value="ECO:0007669"/>
    <property type="project" value="UniProtKB-KW"/>
</dbReference>
<dbReference type="Proteomes" id="UP000182624">
    <property type="component" value="Unassembled WGS sequence"/>
</dbReference>
<dbReference type="Pfam" id="PF16199">
    <property type="entry name" value="Radical_SAM_C"/>
    <property type="match status" value="1"/>
</dbReference>
<evidence type="ECO:0000256" key="5">
    <source>
        <dbReference type="ARBA" id="ARBA00023004"/>
    </source>
</evidence>
<comment type="cofactor">
    <cofactor evidence="1">
        <name>[4Fe-4S] cluster</name>
        <dbReference type="ChEBI" id="CHEBI:49883"/>
    </cofactor>
</comment>